<evidence type="ECO:0000256" key="1">
    <source>
        <dbReference type="ARBA" id="ARBA00001946"/>
    </source>
</evidence>
<reference evidence="12 13" key="1">
    <citation type="journal article" date="2003" name="Proc. Natl. Acad. Sci. U.S.A.">
        <title>Complete genome sequence and analysis of Wolinella succinogenes.</title>
        <authorList>
            <person name="Baar C."/>
            <person name="Eppinger M."/>
            <person name="Raddatz G."/>
            <person name="Simon JM."/>
            <person name="Lanz C."/>
            <person name="Klimmek O."/>
            <person name="Nandakumar R."/>
            <person name="Gross R."/>
            <person name="Rosinus A."/>
            <person name="Keller H."/>
            <person name="Jagtap P."/>
            <person name="Linke B."/>
            <person name="Meyer F."/>
            <person name="Lederer H."/>
            <person name="Schuster S.C."/>
        </authorList>
    </citation>
    <scope>NUCLEOTIDE SEQUENCE [LARGE SCALE GENOMIC DNA]</scope>
    <source>
        <strain evidence="13">ATCC 29543 / DSM 1740 / CCUG 13145 / JCM 31913 / LMG 7466 / NCTC 11488 / FDC 602W</strain>
    </source>
</reference>
<dbReference type="Gene3D" id="3.30.310.50">
    <property type="entry name" value="Alpha-D-phosphohexomutase, C-terminal domain"/>
    <property type="match status" value="1"/>
</dbReference>
<dbReference type="CDD" id="cd03089">
    <property type="entry name" value="PMM_PGM"/>
    <property type="match status" value="1"/>
</dbReference>
<comment type="cofactor">
    <cofactor evidence="1">
        <name>Mg(2+)</name>
        <dbReference type="ChEBI" id="CHEBI:18420"/>
    </cofactor>
</comment>
<dbReference type="InterPro" id="IPR005843">
    <property type="entry name" value="A-D-PHexomutase_C"/>
</dbReference>
<evidence type="ECO:0000256" key="2">
    <source>
        <dbReference type="ARBA" id="ARBA00010231"/>
    </source>
</evidence>
<dbReference type="Proteomes" id="UP000000422">
    <property type="component" value="Chromosome"/>
</dbReference>
<dbReference type="STRING" id="273121.WS2001"/>
<evidence type="ECO:0000256" key="5">
    <source>
        <dbReference type="ARBA" id="ARBA00022842"/>
    </source>
</evidence>
<dbReference type="AlphaFoldDB" id="Q7MQU6"/>
<dbReference type="GO" id="GO:0005975">
    <property type="term" value="P:carbohydrate metabolic process"/>
    <property type="evidence" value="ECO:0007669"/>
    <property type="project" value="InterPro"/>
</dbReference>
<evidence type="ECO:0000259" key="8">
    <source>
        <dbReference type="Pfam" id="PF00408"/>
    </source>
</evidence>
<dbReference type="InterPro" id="IPR016066">
    <property type="entry name" value="A-D-PHexomutase_CS"/>
</dbReference>
<dbReference type="Pfam" id="PF02880">
    <property type="entry name" value="PGM_PMM_III"/>
    <property type="match status" value="1"/>
</dbReference>
<evidence type="ECO:0000259" key="11">
    <source>
        <dbReference type="Pfam" id="PF02880"/>
    </source>
</evidence>
<protein>
    <submittedName>
        <fullName evidence="12">PHOSPHOMANNOMUTASE</fullName>
    </submittedName>
</protein>
<keyword evidence="4 7" id="KW-0479">Metal-binding</keyword>
<dbReference type="PANTHER" id="PTHR43771:SF2">
    <property type="entry name" value="PHOSPHOMANNOMUTASE_PHOSPHOGLUCOMUTASE"/>
    <property type="match status" value="1"/>
</dbReference>
<dbReference type="RefSeq" id="WP_011139785.1">
    <property type="nucleotide sequence ID" value="NC_005090.1"/>
</dbReference>
<proteinExistence type="inferred from homology"/>
<dbReference type="Pfam" id="PF02878">
    <property type="entry name" value="PGM_PMM_I"/>
    <property type="match status" value="1"/>
</dbReference>
<evidence type="ECO:0000256" key="4">
    <source>
        <dbReference type="ARBA" id="ARBA00022723"/>
    </source>
</evidence>
<gene>
    <name evidence="12" type="ordered locus">WS2001</name>
</gene>
<dbReference type="InterPro" id="IPR005844">
    <property type="entry name" value="A-D-PHexomutase_a/b/a-I"/>
</dbReference>
<accession>Q7MQU6</accession>
<sequence>MQTIFREYDIRGIYPTELTQESVRAIGFLLGERVRARGGKYLAIGHDARTHSRELFTWLSEGVAGADIEILDLGLIPTPVAYFSLFNSFEGITPDGSVMITGSHNPPEYNGFKITLFKEPFFGEAITALGEEAQKLIEAKISCSKPPKIHFADALGRYITYMKEEFKALSSLSIPLSIDCGNGVAGVALEPILKALNLECEVLYGEPDGRFPNHHPDPSDPHNLEDLQALLKKRGGLGFAFDGDADRIAVLTPKYIFKGDELAVIFAKQMKNPLVIGEVKCSMSMYEEINKIGQAVMYKTGHSNLKVKLKELGAHLAAEVSGHLFFNDRYFGYDDAIYAALRTMELLLLGINLDLEKESLPPLFSTEELKVKTTEEKKFPLMERIKALLLEKKESLPPILEVIDVDGIRVIFEEGWGLVRASNTTPVLVTRFEAKSQEKLALYQESLEALIHQAQQEQN</sequence>
<dbReference type="PROSITE" id="PS00710">
    <property type="entry name" value="PGM_PMM"/>
    <property type="match status" value="1"/>
</dbReference>
<keyword evidence="3" id="KW-0597">Phosphoprotein</keyword>
<evidence type="ECO:0000256" key="7">
    <source>
        <dbReference type="RuleBase" id="RU004326"/>
    </source>
</evidence>
<dbReference type="EMBL" id="BX571662">
    <property type="protein sequence ID" value="CAE11003.1"/>
    <property type="molecule type" value="Genomic_DNA"/>
</dbReference>
<dbReference type="KEGG" id="wsu:WS2001"/>
<feature type="domain" description="Alpha-D-phosphohexomutase alpha/beta/alpha" evidence="10">
    <location>
        <begin position="157"/>
        <end position="253"/>
    </location>
</feature>
<dbReference type="GO" id="GO:0016868">
    <property type="term" value="F:intramolecular phosphotransferase activity"/>
    <property type="evidence" value="ECO:0007669"/>
    <property type="project" value="InterPro"/>
</dbReference>
<dbReference type="SUPFAM" id="SSF53738">
    <property type="entry name" value="Phosphoglucomutase, first 3 domains"/>
    <property type="match status" value="3"/>
</dbReference>
<feature type="domain" description="Alpha-D-phosphohexomutase C-terminal" evidence="8">
    <location>
        <begin position="368"/>
        <end position="447"/>
    </location>
</feature>
<evidence type="ECO:0000313" key="12">
    <source>
        <dbReference type="EMBL" id="CAE11003.1"/>
    </source>
</evidence>
<feature type="domain" description="Alpha-D-phosphohexomutase alpha/beta/alpha" evidence="9">
    <location>
        <begin position="3"/>
        <end position="116"/>
    </location>
</feature>
<organism evidence="13">
    <name type="scientific">Wolinella succinogenes (strain ATCC 29543 / DSM 1740 / CCUG 13145 / JCM 31913 / LMG 7466 / NCTC 11488 / FDC 602W)</name>
    <name type="common">Vibrio succinogenes</name>
    <dbReference type="NCBI Taxonomy" id="273121"/>
    <lineage>
        <taxon>Bacteria</taxon>
        <taxon>Pseudomonadati</taxon>
        <taxon>Campylobacterota</taxon>
        <taxon>Epsilonproteobacteria</taxon>
        <taxon>Campylobacterales</taxon>
        <taxon>Helicobacteraceae</taxon>
        <taxon>Wolinella</taxon>
    </lineage>
</organism>
<dbReference type="InterPro" id="IPR016055">
    <property type="entry name" value="A-D-PHexomutase_a/b/a-I/II/III"/>
</dbReference>
<evidence type="ECO:0000313" key="13">
    <source>
        <dbReference type="Proteomes" id="UP000000422"/>
    </source>
</evidence>
<dbReference type="Pfam" id="PF02879">
    <property type="entry name" value="PGM_PMM_II"/>
    <property type="match status" value="1"/>
</dbReference>
<dbReference type="InterPro" id="IPR005841">
    <property type="entry name" value="Alpha-D-phosphohexomutase_SF"/>
</dbReference>
<feature type="domain" description="Alpha-D-phosphohexomutase alpha/beta/alpha" evidence="11">
    <location>
        <begin position="259"/>
        <end position="347"/>
    </location>
</feature>
<dbReference type="GO" id="GO:0000287">
    <property type="term" value="F:magnesium ion binding"/>
    <property type="evidence" value="ECO:0007669"/>
    <property type="project" value="InterPro"/>
</dbReference>
<evidence type="ECO:0000256" key="6">
    <source>
        <dbReference type="ARBA" id="ARBA00023235"/>
    </source>
</evidence>
<dbReference type="InterPro" id="IPR005846">
    <property type="entry name" value="A-D-PHexomutase_a/b/a-III"/>
</dbReference>
<comment type="similarity">
    <text evidence="2 7">Belongs to the phosphohexose mutase family.</text>
</comment>
<evidence type="ECO:0000259" key="9">
    <source>
        <dbReference type="Pfam" id="PF02878"/>
    </source>
</evidence>
<dbReference type="PANTHER" id="PTHR43771">
    <property type="entry name" value="PHOSPHOMANNOMUTASE"/>
    <property type="match status" value="1"/>
</dbReference>
<dbReference type="InterPro" id="IPR036900">
    <property type="entry name" value="A-D-PHexomutase_C_sf"/>
</dbReference>
<keyword evidence="13" id="KW-1185">Reference proteome</keyword>
<dbReference type="SUPFAM" id="SSF55957">
    <property type="entry name" value="Phosphoglucomutase, C-terminal domain"/>
    <property type="match status" value="1"/>
</dbReference>
<dbReference type="PRINTS" id="PR00509">
    <property type="entry name" value="PGMPMM"/>
</dbReference>
<dbReference type="Pfam" id="PF00408">
    <property type="entry name" value="PGM_PMM_IV"/>
    <property type="match status" value="1"/>
</dbReference>
<keyword evidence="6" id="KW-0413">Isomerase</keyword>
<name>Q7MQU6_WOLSU</name>
<dbReference type="InterPro" id="IPR005845">
    <property type="entry name" value="A-D-PHexomutase_a/b/a-II"/>
</dbReference>
<dbReference type="Gene3D" id="3.40.120.10">
    <property type="entry name" value="Alpha-D-Glucose-1,6-Bisphosphate, subunit A, domain 3"/>
    <property type="match status" value="3"/>
</dbReference>
<dbReference type="eggNOG" id="COG1109">
    <property type="taxonomic scope" value="Bacteria"/>
</dbReference>
<evidence type="ECO:0000256" key="3">
    <source>
        <dbReference type="ARBA" id="ARBA00022553"/>
    </source>
</evidence>
<keyword evidence="5 7" id="KW-0460">Magnesium</keyword>
<evidence type="ECO:0000259" key="10">
    <source>
        <dbReference type="Pfam" id="PF02879"/>
    </source>
</evidence>
<dbReference type="HOGENOM" id="CLU_016950_9_1_7"/>